<dbReference type="EMBL" id="JAGIOB010000001">
    <property type="protein sequence ID" value="MBP2415872.1"/>
    <property type="molecule type" value="Genomic_DNA"/>
</dbReference>
<evidence type="ECO:0000313" key="1">
    <source>
        <dbReference type="EMBL" id="MBP2415872.1"/>
    </source>
</evidence>
<accession>A0ABS4Z579</accession>
<keyword evidence="2" id="KW-1185">Reference proteome</keyword>
<evidence type="ECO:0008006" key="3">
    <source>
        <dbReference type="Google" id="ProtNLM"/>
    </source>
</evidence>
<comment type="caution">
    <text evidence="1">The sequence shown here is derived from an EMBL/GenBank/DDBJ whole genome shotgun (WGS) entry which is preliminary data.</text>
</comment>
<dbReference type="Proteomes" id="UP000758168">
    <property type="component" value="Unassembled WGS sequence"/>
</dbReference>
<evidence type="ECO:0000313" key="2">
    <source>
        <dbReference type="Proteomes" id="UP000758168"/>
    </source>
</evidence>
<sequence>MDPLPDVRLARDLVADGRAYNELGRLVRRGELEHLRRGAYALPGADPGPDAQHRRMVHATLPLLDGGVVSHRSAGVLHGLPLPPDASALVDVTRADATSGRRRGHVHRWAAPLLADEVVAVDGLPVTDLARTVVDLGRTLPFADAVAVADAALHRGLHPDALAAAVERARGRPGVADARRVVSFADGRSESAGESHSRVVLHRLGLPRPELQLEVRDPGGRLLGRCDFGWEEHRTVGEFDGRTKYGRLLRPGQTPEDAVWAEKRREDLLRDEGWQVVRWCWADLWQPALLGQRLHRAFRRQRR</sequence>
<organism evidence="1 2">
    <name type="scientific">Microlunatus capsulatus</name>
    <dbReference type="NCBI Taxonomy" id="99117"/>
    <lineage>
        <taxon>Bacteria</taxon>
        <taxon>Bacillati</taxon>
        <taxon>Actinomycetota</taxon>
        <taxon>Actinomycetes</taxon>
        <taxon>Propionibacteriales</taxon>
        <taxon>Propionibacteriaceae</taxon>
        <taxon>Microlunatus</taxon>
    </lineage>
</organism>
<dbReference type="SUPFAM" id="SSF52980">
    <property type="entry name" value="Restriction endonuclease-like"/>
    <property type="match status" value="1"/>
</dbReference>
<reference evidence="1 2" key="1">
    <citation type="submission" date="2021-03" db="EMBL/GenBank/DDBJ databases">
        <title>Sequencing the genomes of 1000 actinobacteria strains.</title>
        <authorList>
            <person name="Klenk H.-P."/>
        </authorList>
    </citation>
    <scope>NUCLEOTIDE SEQUENCE [LARGE SCALE GENOMIC DNA]</scope>
    <source>
        <strain evidence="1 2">DSM 12936</strain>
    </source>
</reference>
<dbReference type="InterPro" id="IPR011335">
    <property type="entry name" value="Restrct_endonuc-II-like"/>
</dbReference>
<dbReference type="RefSeq" id="WP_210053172.1">
    <property type="nucleotide sequence ID" value="NZ_BAAAMH010000021.1"/>
</dbReference>
<proteinExistence type="predicted"/>
<protein>
    <recommendedName>
        <fullName evidence="3">Transcriptional regulator, AbiEi antitoxin, Type IV TA system</fullName>
    </recommendedName>
</protein>
<gene>
    <name evidence="1" type="ORF">JOF54_000794</name>
</gene>
<name>A0ABS4Z579_9ACTN</name>